<proteinExistence type="predicted"/>
<comment type="caution">
    <text evidence="1">The sequence shown here is derived from an EMBL/GenBank/DDBJ whole genome shotgun (WGS) entry which is preliminary data.</text>
</comment>
<keyword evidence="2" id="KW-1185">Reference proteome</keyword>
<gene>
    <name evidence="1" type="ORF">E6C50_08225</name>
</gene>
<reference evidence="1 2" key="1">
    <citation type="submission" date="2019-04" db="EMBL/GenBank/DDBJ databases">
        <title>Flavobacterium sp. nov. isolated from construction timber.</title>
        <authorList>
            <person name="Lin S.-Y."/>
            <person name="Chang C.-T."/>
            <person name="Young C.-C."/>
        </authorList>
    </citation>
    <scope>NUCLEOTIDE SEQUENCE [LARGE SCALE GENOMIC DNA]</scope>
    <source>
        <strain evidence="1 2">CC-CTC003</strain>
    </source>
</reference>
<name>A0A4S4A0B4_9FLAO</name>
<dbReference type="OrthoDB" id="8441818at2"/>
<dbReference type="EMBL" id="SSNZ01000002">
    <property type="protein sequence ID" value="THF51736.1"/>
    <property type="molecule type" value="Genomic_DNA"/>
</dbReference>
<dbReference type="Proteomes" id="UP000307507">
    <property type="component" value="Unassembled WGS sequence"/>
</dbReference>
<organism evidence="1 2">
    <name type="scientific">Flavobacterium supellecticarium</name>
    <dbReference type="NCBI Taxonomy" id="2565924"/>
    <lineage>
        <taxon>Bacteria</taxon>
        <taxon>Pseudomonadati</taxon>
        <taxon>Bacteroidota</taxon>
        <taxon>Flavobacteriia</taxon>
        <taxon>Flavobacteriales</taxon>
        <taxon>Flavobacteriaceae</taxon>
        <taxon>Flavobacterium</taxon>
    </lineage>
</organism>
<accession>A0A4S4A0B4</accession>
<sequence>MDIKKILSKAGQTSLLPQYENSETMYERFSQASLEERDEIARAENERGYKLTDNYEIIADNLNFFILKKEEFEKEFLWELSQRISPSSAEKFCNIVAQYWADGKTKRDFIEVKRLLASVKNYLLGYRIASSENNIKVLCEIDNDIEPNFDDDEIKEILNLNREMIRGYFPQWLETRSNYHSLNTESIYCRRGLYLKQIFEEKSEYFEWDYINSYSIGFTVTEKFAQMTKNDIPVIINKNLSDIEHRVLFFAPFIKGMPVRQFELGVIPHCNSMYCYNQGKHGGIDEFLIE</sequence>
<protein>
    <submittedName>
        <fullName evidence="1">Uncharacterized protein</fullName>
    </submittedName>
</protein>
<dbReference type="RefSeq" id="WP_136402720.1">
    <property type="nucleotide sequence ID" value="NZ_SSNZ01000002.1"/>
</dbReference>
<dbReference type="AlphaFoldDB" id="A0A4S4A0B4"/>
<evidence type="ECO:0000313" key="1">
    <source>
        <dbReference type="EMBL" id="THF51736.1"/>
    </source>
</evidence>
<evidence type="ECO:0000313" key="2">
    <source>
        <dbReference type="Proteomes" id="UP000307507"/>
    </source>
</evidence>